<dbReference type="InterPro" id="IPR018062">
    <property type="entry name" value="HTH_AraC-typ_CS"/>
</dbReference>
<evidence type="ECO:0000256" key="1">
    <source>
        <dbReference type="ARBA" id="ARBA00023015"/>
    </source>
</evidence>
<dbReference type="HOGENOM" id="CLU_871104_0_0_10"/>
<dbReference type="AlphaFoldDB" id="C6XTD1"/>
<dbReference type="InterPro" id="IPR014710">
    <property type="entry name" value="RmlC-like_jellyroll"/>
</dbReference>
<name>C6XTD1_PEDHD</name>
<protein>
    <submittedName>
        <fullName evidence="5">Cyclic nucleotide-binding</fullName>
    </submittedName>
</protein>
<reference evidence="5 6" key="1">
    <citation type="journal article" date="2009" name="Stand. Genomic Sci.">
        <title>Complete genome sequence of Pedobacter heparinus type strain (HIM 762-3).</title>
        <authorList>
            <person name="Han C."/>
            <person name="Spring S."/>
            <person name="Lapidus A."/>
            <person name="Del Rio T.G."/>
            <person name="Tice H."/>
            <person name="Copeland A."/>
            <person name="Cheng J.F."/>
            <person name="Lucas S."/>
            <person name="Chen F."/>
            <person name="Nolan M."/>
            <person name="Bruce D."/>
            <person name="Goodwin L."/>
            <person name="Pitluck S."/>
            <person name="Ivanova N."/>
            <person name="Mavromatis K."/>
            <person name="Mikhailova N."/>
            <person name="Pati A."/>
            <person name="Chen A."/>
            <person name="Palaniappan K."/>
            <person name="Land M."/>
            <person name="Hauser L."/>
            <person name="Chang Y.J."/>
            <person name="Jeffries C.C."/>
            <person name="Saunders E."/>
            <person name="Chertkov O."/>
            <person name="Brettin T."/>
            <person name="Goker M."/>
            <person name="Rohde M."/>
            <person name="Bristow J."/>
            <person name="Eisen J.A."/>
            <person name="Markowitz V."/>
            <person name="Hugenholtz P."/>
            <person name="Kyrpides N.C."/>
            <person name="Klenk H.P."/>
            <person name="Detter J.C."/>
        </authorList>
    </citation>
    <scope>NUCLEOTIDE SEQUENCE [LARGE SCALE GENOMIC DNA]</scope>
    <source>
        <strain evidence="6">ATCC 13125 / DSM 2366 / CIP 104194 / JCM 7457 / NBRC 12017 / NCIMB 9290 / NRRL B-14731 / HIM 762-3</strain>
    </source>
</reference>
<dbReference type="Pfam" id="PF12833">
    <property type="entry name" value="HTH_18"/>
    <property type="match status" value="1"/>
</dbReference>
<organism evidence="5 6">
    <name type="scientific">Pedobacter heparinus (strain ATCC 13125 / DSM 2366 / CIP 104194 / JCM 7457 / NBRC 12017 / NCIMB 9290 / NRRL B-14731 / HIM 762-3)</name>
    <dbReference type="NCBI Taxonomy" id="485917"/>
    <lineage>
        <taxon>Bacteria</taxon>
        <taxon>Pseudomonadati</taxon>
        <taxon>Bacteroidota</taxon>
        <taxon>Sphingobacteriia</taxon>
        <taxon>Sphingobacteriales</taxon>
        <taxon>Sphingobacteriaceae</taxon>
        <taxon>Pedobacter</taxon>
    </lineage>
</organism>
<accession>C6XTD1</accession>
<dbReference type="InterPro" id="IPR009057">
    <property type="entry name" value="Homeodomain-like_sf"/>
</dbReference>
<dbReference type="EMBL" id="CP001681">
    <property type="protein sequence ID" value="ACU05709.1"/>
    <property type="molecule type" value="Genomic_DNA"/>
</dbReference>
<dbReference type="InterPro" id="IPR018060">
    <property type="entry name" value="HTH_AraC"/>
</dbReference>
<feature type="domain" description="HTH araC/xylS-type" evidence="4">
    <location>
        <begin position="219"/>
        <end position="319"/>
    </location>
</feature>
<dbReference type="CDD" id="cd00038">
    <property type="entry name" value="CAP_ED"/>
    <property type="match status" value="1"/>
</dbReference>
<dbReference type="Pfam" id="PF00027">
    <property type="entry name" value="cNMP_binding"/>
    <property type="match status" value="1"/>
</dbReference>
<dbReference type="PROSITE" id="PS00041">
    <property type="entry name" value="HTH_ARAC_FAMILY_1"/>
    <property type="match status" value="1"/>
</dbReference>
<dbReference type="GO" id="GO:0003700">
    <property type="term" value="F:DNA-binding transcription factor activity"/>
    <property type="evidence" value="ECO:0007669"/>
    <property type="project" value="InterPro"/>
</dbReference>
<evidence type="ECO:0000313" key="5">
    <source>
        <dbReference type="EMBL" id="ACU05709.1"/>
    </source>
</evidence>
<sequence length="319" mass="36748">MLLFLPNLSTPMNNIDRLLDYLHKMFPLSAGFWNDLQPMMTEKVKKDKHLFLKPGQLANKAWQLISGFIVVIREGNEGEEIVERIYQPLQIVTDLDSFFEQIPIRFKFVAVGDVTVLEINRADVMQLQQYPETNKLVQHIIFLDKQAADHLVQMLRLPVKERVKLFLEKYKISGLPARYCASMLNLSETEYLENKAALQPLTEPQDTTSDAAHANDTAYKIKAYLMENYTQSNLGDTYEIAKQFNTSTRTLNRLFVKTFGLTVSKFIVKLRMAKAMELLKQPGLTVGQIALTAGYKNIFHFSKVFKMYYGYPPKMGTKR</sequence>
<dbReference type="PROSITE" id="PS01124">
    <property type="entry name" value="HTH_ARAC_FAMILY_2"/>
    <property type="match status" value="1"/>
</dbReference>
<evidence type="ECO:0000256" key="3">
    <source>
        <dbReference type="ARBA" id="ARBA00023163"/>
    </source>
</evidence>
<dbReference type="SUPFAM" id="SSF46689">
    <property type="entry name" value="Homeodomain-like"/>
    <property type="match status" value="1"/>
</dbReference>
<keyword evidence="2" id="KW-0238">DNA-binding</keyword>
<dbReference type="PANTHER" id="PTHR43280:SF2">
    <property type="entry name" value="HTH-TYPE TRANSCRIPTIONAL REGULATOR EXSA"/>
    <property type="match status" value="1"/>
</dbReference>
<keyword evidence="1" id="KW-0805">Transcription regulation</keyword>
<dbReference type="PANTHER" id="PTHR43280">
    <property type="entry name" value="ARAC-FAMILY TRANSCRIPTIONAL REGULATOR"/>
    <property type="match status" value="1"/>
</dbReference>
<dbReference type="GO" id="GO:0043565">
    <property type="term" value="F:sequence-specific DNA binding"/>
    <property type="evidence" value="ECO:0007669"/>
    <property type="project" value="InterPro"/>
</dbReference>
<dbReference type="SMART" id="SM00342">
    <property type="entry name" value="HTH_ARAC"/>
    <property type="match status" value="1"/>
</dbReference>
<dbReference type="SUPFAM" id="SSF51206">
    <property type="entry name" value="cAMP-binding domain-like"/>
    <property type="match status" value="1"/>
</dbReference>
<dbReference type="STRING" id="485917.Phep_3518"/>
<dbReference type="InterPro" id="IPR000595">
    <property type="entry name" value="cNMP-bd_dom"/>
</dbReference>
<dbReference type="Gene3D" id="1.10.10.60">
    <property type="entry name" value="Homeodomain-like"/>
    <property type="match status" value="1"/>
</dbReference>
<dbReference type="InterPro" id="IPR018490">
    <property type="entry name" value="cNMP-bd_dom_sf"/>
</dbReference>
<keyword evidence="3" id="KW-0804">Transcription</keyword>
<dbReference type="Gene3D" id="2.60.120.10">
    <property type="entry name" value="Jelly Rolls"/>
    <property type="match status" value="1"/>
</dbReference>
<dbReference type="Proteomes" id="UP000000852">
    <property type="component" value="Chromosome"/>
</dbReference>
<dbReference type="KEGG" id="phe:Phep_3518"/>
<proteinExistence type="predicted"/>
<dbReference type="eggNOG" id="COG2207">
    <property type="taxonomic scope" value="Bacteria"/>
</dbReference>
<gene>
    <name evidence="5" type="ordered locus">Phep_3518</name>
</gene>
<evidence type="ECO:0000256" key="2">
    <source>
        <dbReference type="ARBA" id="ARBA00023125"/>
    </source>
</evidence>
<keyword evidence="6" id="KW-1185">Reference proteome</keyword>
<evidence type="ECO:0000259" key="4">
    <source>
        <dbReference type="PROSITE" id="PS01124"/>
    </source>
</evidence>
<evidence type="ECO:0000313" key="6">
    <source>
        <dbReference type="Proteomes" id="UP000000852"/>
    </source>
</evidence>
<dbReference type="eggNOG" id="COG0664">
    <property type="taxonomic scope" value="Bacteria"/>
</dbReference>